<dbReference type="Proteomes" id="UP000204584">
    <property type="component" value="Segment"/>
</dbReference>
<name>S4W4E6_9VIRU</name>
<dbReference type="InterPro" id="IPR036047">
    <property type="entry name" value="F-box-like_dom_sf"/>
</dbReference>
<evidence type="ECO:0000259" key="1">
    <source>
        <dbReference type="PROSITE" id="PS50181"/>
    </source>
</evidence>
<dbReference type="GeneID" id="16607002"/>
<dbReference type="InterPro" id="IPR001810">
    <property type="entry name" value="F-box_dom"/>
</dbReference>
<protein>
    <submittedName>
        <fullName evidence="2">F-box domain containing protein</fullName>
    </submittedName>
</protein>
<dbReference type="EMBL" id="KC977571">
    <property type="protein sequence ID" value="AGO85215.2"/>
    <property type="molecule type" value="Genomic_DNA"/>
</dbReference>
<evidence type="ECO:0000313" key="2">
    <source>
        <dbReference type="EMBL" id="AGO85215.2"/>
    </source>
</evidence>
<dbReference type="Pfam" id="PF12937">
    <property type="entry name" value="F-box-like"/>
    <property type="match status" value="1"/>
</dbReference>
<gene>
    <name evidence="2" type="ORF">psal_cds_1028</name>
</gene>
<organism evidence="2 3">
    <name type="scientific">Pandoravirus salinus</name>
    <dbReference type="NCBI Taxonomy" id="1349410"/>
    <lineage>
        <taxon>Viruses</taxon>
        <taxon>Pandoravirus</taxon>
    </lineage>
</organism>
<sequence>MGWNLRMAGCRSASHQAIAGHQENSLIRIRPHNPIGKFTYWTPREQRKGGRRQSFFLLRTFSVASRSLAAATHRRPGMQEAPTAVTDLPSEIVVLVAGALGARDVCALGATCRLLHQIVGDQHVWHRLFVRDFSARYTRGLSARSWPQTQHATRSWPEAALDLYPDNGVAQGMPPRRAPIPDLPAPFAHAFAIGKGWLWLYRAHASALTDDRNVTDRTKICDWVAGAASGYVVKVFHDKAGCVVSWKETTHTESCTKGWTVTCGANLPTTIRRWALTRCDCLNGIVCSIEVTECIDGIMVRPTRYGGLVHGVVHCFFSNGDSSERLHDRGKFVKGIAFVCSPTCARPEYAGLRIDQCRWRMCDVHTPFGWLSALVPDDDSQHARLFWEYVREGLIGWDPSVRLAVVDQFGL</sequence>
<feature type="domain" description="F-box" evidence="1">
    <location>
        <begin position="82"/>
        <end position="128"/>
    </location>
</feature>
<reference evidence="2 3" key="1">
    <citation type="journal article" date="2013" name="Science">
        <title>Pandoraviruses: amoeba viruses with genomes up to 2.5 Mb reaching that of parasitic eukaryotes.</title>
        <authorList>
            <person name="Philippe N."/>
            <person name="Legendre M."/>
            <person name="Doutre G."/>
            <person name="Coute Y."/>
            <person name="Poirot O."/>
            <person name="Lescot M."/>
            <person name="Arslan D."/>
            <person name="Seltzer V."/>
            <person name="Bertaux L."/>
            <person name="Bruley C."/>
            <person name="Garin J."/>
            <person name="Claverie J.M."/>
            <person name="Abergel C."/>
        </authorList>
    </citation>
    <scope>NUCLEOTIDE SEQUENCE [LARGE SCALE GENOMIC DNA]</scope>
</reference>
<accession>S4W4E6</accession>
<dbReference type="SUPFAM" id="SSF81383">
    <property type="entry name" value="F-box domain"/>
    <property type="match status" value="1"/>
</dbReference>
<evidence type="ECO:0000313" key="3">
    <source>
        <dbReference type="Proteomes" id="UP000204584"/>
    </source>
</evidence>
<dbReference type="KEGG" id="vg:16607002"/>
<dbReference type="Gene3D" id="1.20.1280.50">
    <property type="match status" value="1"/>
</dbReference>
<dbReference type="RefSeq" id="YP_008438289.2">
    <property type="nucleotide sequence ID" value="NC_022098.1"/>
</dbReference>
<keyword evidence="3" id="KW-1185">Reference proteome</keyword>
<proteinExistence type="predicted"/>
<dbReference type="PROSITE" id="PS50181">
    <property type="entry name" value="FBOX"/>
    <property type="match status" value="1"/>
</dbReference>